<organism evidence="4">
    <name type="scientific">marine metagenome</name>
    <dbReference type="NCBI Taxonomy" id="408172"/>
    <lineage>
        <taxon>unclassified sequences</taxon>
        <taxon>metagenomes</taxon>
        <taxon>ecological metagenomes</taxon>
    </lineage>
</organism>
<evidence type="ECO:0000256" key="2">
    <source>
        <dbReference type="ARBA" id="ARBA00023004"/>
    </source>
</evidence>
<keyword evidence="1" id="KW-0479">Metal-binding</keyword>
<dbReference type="Pfam" id="PF13640">
    <property type="entry name" value="2OG-FeII_Oxy_3"/>
    <property type="match status" value="1"/>
</dbReference>
<dbReference type="PANTHER" id="PTHR10869">
    <property type="entry name" value="PROLYL 4-HYDROXYLASE ALPHA SUBUNIT"/>
    <property type="match status" value="1"/>
</dbReference>
<gene>
    <name evidence="4" type="ORF">METZ01_LOCUS396700</name>
</gene>
<dbReference type="GO" id="GO:0046872">
    <property type="term" value="F:metal ion binding"/>
    <property type="evidence" value="ECO:0007669"/>
    <property type="project" value="UniProtKB-KW"/>
</dbReference>
<feature type="non-terminal residue" evidence="4">
    <location>
        <position position="151"/>
    </location>
</feature>
<protein>
    <recommendedName>
        <fullName evidence="3">Prolyl 4-hydroxylase alpha subunit Fe(2+) 2OG dioxygenase domain-containing protein</fullName>
    </recommendedName>
</protein>
<dbReference type="AlphaFoldDB" id="A0A382VBD1"/>
<dbReference type="InterPro" id="IPR045054">
    <property type="entry name" value="P4HA-like"/>
</dbReference>
<dbReference type="EMBL" id="UINC01150674">
    <property type="protein sequence ID" value="SVD43846.1"/>
    <property type="molecule type" value="Genomic_DNA"/>
</dbReference>
<sequence length="151" mass="18001">MLIGKFEAAEEHQYEDVRQAERDKAIAFTQINLVNNEDWASVQNGMLQVFQDYIMAYINDCKIEPKQWPETYGYEAIRMKRYLNNNYDRFDPHVDVKNYETSRRFLAFFIYLNDVDEGGETKFISINKPGTYIPLKITPRRGRLLMFPPLW</sequence>
<dbReference type="InterPro" id="IPR044862">
    <property type="entry name" value="Pro_4_hyd_alph_FE2OG_OXY"/>
</dbReference>
<reference evidence="4" key="1">
    <citation type="submission" date="2018-05" db="EMBL/GenBank/DDBJ databases">
        <authorList>
            <person name="Lanie J.A."/>
            <person name="Ng W.-L."/>
            <person name="Kazmierczak K.M."/>
            <person name="Andrzejewski T.M."/>
            <person name="Davidsen T.M."/>
            <person name="Wayne K.J."/>
            <person name="Tettelin H."/>
            <person name="Glass J.I."/>
            <person name="Rusch D."/>
            <person name="Podicherti R."/>
            <person name="Tsui H.-C.T."/>
            <person name="Winkler M.E."/>
        </authorList>
    </citation>
    <scope>NUCLEOTIDE SEQUENCE</scope>
</reference>
<dbReference type="PANTHER" id="PTHR10869:SF246">
    <property type="entry name" value="TRANSMEMBRANE PROLYL 4-HYDROXYLASE"/>
    <property type="match status" value="1"/>
</dbReference>
<evidence type="ECO:0000259" key="3">
    <source>
        <dbReference type="Pfam" id="PF13640"/>
    </source>
</evidence>
<feature type="domain" description="Prolyl 4-hydroxylase alpha subunit Fe(2+) 2OG dioxygenase" evidence="3">
    <location>
        <begin position="81"/>
        <end position="149"/>
    </location>
</feature>
<accession>A0A382VBD1</accession>
<evidence type="ECO:0000313" key="4">
    <source>
        <dbReference type="EMBL" id="SVD43846.1"/>
    </source>
</evidence>
<name>A0A382VBD1_9ZZZZ</name>
<keyword evidence="2" id="KW-0408">Iron</keyword>
<evidence type="ECO:0000256" key="1">
    <source>
        <dbReference type="ARBA" id="ARBA00022723"/>
    </source>
</evidence>
<dbReference type="Gene3D" id="2.60.120.620">
    <property type="entry name" value="q2cbj1_9rhob like domain"/>
    <property type="match status" value="1"/>
</dbReference>
<proteinExistence type="predicted"/>